<dbReference type="PROSITE" id="PS50887">
    <property type="entry name" value="GGDEF"/>
    <property type="match status" value="1"/>
</dbReference>
<dbReference type="OrthoDB" id="9151676at2"/>
<dbReference type="PROSITE" id="PS50113">
    <property type="entry name" value="PAC"/>
    <property type="match status" value="1"/>
</dbReference>
<keyword evidence="2" id="KW-1185">Reference proteome</keyword>
<dbReference type="PANTHER" id="PTHR45138:SF9">
    <property type="entry name" value="DIGUANYLATE CYCLASE DGCM-RELATED"/>
    <property type="match status" value="1"/>
</dbReference>
<evidence type="ECO:0000313" key="1">
    <source>
        <dbReference type="EMBL" id="BBZ39421.1"/>
    </source>
</evidence>
<dbReference type="Pfam" id="PF13426">
    <property type="entry name" value="PAS_9"/>
    <property type="match status" value="1"/>
</dbReference>
<dbReference type="GO" id="GO:0043709">
    <property type="term" value="P:cell adhesion involved in single-species biofilm formation"/>
    <property type="evidence" value="ECO:0007669"/>
    <property type="project" value="TreeGrafter"/>
</dbReference>
<dbReference type="NCBIfam" id="TIGR00254">
    <property type="entry name" value="GGDEF"/>
    <property type="match status" value="1"/>
</dbReference>
<dbReference type="Proteomes" id="UP000467385">
    <property type="component" value="Chromosome"/>
</dbReference>
<dbReference type="Pfam" id="PF00990">
    <property type="entry name" value="GGDEF"/>
    <property type="match status" value="1"/>
</dbReference>
<dbReference type="InterPro" id="IPR035965">
    <property type="entry name" value="PAS-like_dom_sf"/>
</dbReference>
<dbReference type="SMART" id="SM00267">
    <property type="entry name" value="GGDEF"/>
    <property type="match status" value="1"/>
</dbReference>
<name>A0A1X1THQ5_9MYCO</name>
<evidence type="ECO:0000313" key="2">
    <source>
        <dbReference type="Proteomes" id="UP000467385"/>
    </source>
</evidence>
<dbReference type="Gene3D" id="3.30.70.270">
    <property type="match status" value="1"/>
</dbReference>
<sequence>MRLRKLDSLAILDTPPEPEFDQLIALAAVVCAAPAALMCLADAERLWFKSGYCPSANSLGAEELCGREVAMAPAGPVDEHVIGDALLAAYPELSFYAAAPLVTTDGYVVGALCVLDRRPRTLTGPQEEHLRDLAAQVVSHLECRSRTRLLESELSVKSAELAALRERQRVLDGVLNHTDVLIYAKDLDGRFLMTNPAVERATRILDGRLIGHTDHDFFDKQIADAYRHNDLHIIETRQWQIFDEDLLHADGSRHTYRSTKFPLLDETGAVIGIGGVSTDVTELAAARAAHAEAEQRWRELVEQSLIAVAVTDSDGLVVYANPQAATLCGASSAADIEGRPLVDFAGPGTENALCAMMESILAGGPPMCAQRGRLQQLSGAQIVVEFSATAINYGGGTALQLEVRDVTAAANAQAALRHSASTDALTGLLNRRGWDTALKALLDQESIIALIDLDNFKSYNDAHGHNAGDALLRDFAAAVRSGLRQHDVFARWGGEEFIIALPDTEVDHATHLLDGIRCSVPATQTCSIGFTTWRPPEPFAHALTRADRALYQAKNQGRDRIAGAAAH</sequence>
<gene>
    <name evidence="1" type="ORF">MCNS_24840</name>
</gene>
<accession>A0A1X1THQ5</accession>
<dbReference type="InterPro" id="IPR029787">
    <property type="entry name" value="Nucleotide_cyclase"/>
</dbReference>
<dbReference type="SUPFAM" id="SSF55781">
    <property type="entry name" value="GAF domain-like"/>
    <property type="match status" value="1"/>
</dbReference>
<dbReference type="SMART" id="SM00091">
    <property type="entry name" value="PAS"/>
    <property type="match status" value="2"/>
</dbReference>
<dbReference type="SUPFAM" id="SSF55785">
    <property type="entry name" value="PYP-like sensor domain (PAS domain)"/>
    <property type="match status" value="2"/>
</dbReference>
<dbReference type="SUPFAM" id="SSF55073">
    <property type="entry name" value="Nucleotide cyclase"/>
    <property type="match status" value="1"/>
</dbReference>
<organism evidence="1 2">
    <name type="scientific">Mycobacterium conspicuum</name>
    <dbReference type="NCBI Taxonomy" id="44010"/>
    <lineage>
        <taxon>Bacteria</taxon>
        <taxon>Bacillati</taxon>
        <taxon>Actinomycetota</taxon>
        <taxon>Actinomycetes</taxon>
        <taxon>Mycobacteriales</taxon>
        <taxon>Mycobacteriaceae</taxon>
        <taxon>Mycobacterium</taxon>
    </lineage>
</organism>
<dbReference type="STRING" id="44010.AWC00_07980"/>
<proteinExistence type="predicted"/>
<dbReference type="GO" id="GO:0005886">
    <property type="term" value="C:plasma membrane"/>
    <property type="evidence" value="ECO:0007669"/>
    <property type="project" value="TreeGrafter"/>
</dbReference>
<dbReference type="AlphaFoldDB" id="A0A1X1THQ5"/>
<dbReference type="EMBL" id="AP022613">
    <property type="protein sequence ID" value="BBZ39421.1"/>
    <property type="molecule type" value="Genomic_DNA"/>
</dbReference>
<dbReference type="GO" id="GO:1902201">
    <property type="term" value="P:negative regulation of bacterial-type flagellum-dependent cell motility"/>
    <property type="evidence" value="ECO:0007669"/>
    <property type="project" value="TreeGrafter"/>
</dbReference>
<dbReference type="NCBIfam" id="TIGR00229">
    <property type="entry name" value="sensory_box"/>
    <property type="match status" value="2"/>
</dbReference>
<protein>
    <submittedName>
        <fullName evidence="1">Uncharacterized protein</fullName>
    </submittedName>
</protein>
<dbReference type="PANTHER" id="PTHR45138">
    <property type="entry name" value="REGULATORY COMPONENTS OF SENSORY TRANSDUCTION SYSTEM"/>
    <property type="match status" value="1"/>
</dbReference>
<dbReference type="CDD" id="cd00130">
    <property type="entry name" value="PAS"/>
    <property type="match status" value="2"/>
</dbReference>
<dbReference type="PROSITE" id="PS50112">
    <property type="entry name" value="PAS"/>
    <property type="match status" value="1"/>
</dbReference>
<dbReference type="InterPro" id="IPR013656">
    <property type="entry name" value="PAS_4"/>
</dbReference>
<dbReference type="Pfam" id="PF01590">
    <property type="entry name" value="GAF"/>
    <property type="match status" value="1"/>
</dbReference>
<dbReference type="InterPro" id="IPR000700">
    <property type="entry name" value="PAS-assoc_C"/>
</dbReference>
<dbReference type="InterPro" id="IPR003018">
    <property type="entry name" value="GAF"/>
</dbReference>
<dbReference type="CDD" id="cd01949">
    <property type="entry name" value="GGDEF"/>
    <property type="match status" value="1"/>
</dbReference>
<dbReference type="GO" id="GO:0052621">
    <property type="term" value="F:diguanylate cyclase activity"/>
    <property type="evidence" value="ECO:0007669"/>
    <property type="project" value="TreeGrafter"/>
</dbReference>
<dbReference type="Pfam" id="PF08448">
    <property type="entry name" value="PAS_4"/>
    <property type="match status" value="1"/>
</dbReference>
<dbReference type="InterPro" id="IPR000014">
    <property type="entry name" value="PAS"/>
</dbReference>
<dbReference type="Gene3D" id="3.30.450.20">
    <property type="entry name" value="PAS domain"/>
    <property type="match status" value="2"/>
</dbReference>
<reference evidence="1 2" key="1">
    <citation type="journal article" date="2019" name="Emerg. Microbes Infect.">
        <title>Comprehensive subspecies identification of 175 nontuberculous mycobacteria species based on 7547 genomic profiles.</title>
        <authorList>
            <person name="Matsumoto Y."/>
            <person name="Kinjo T."/>
            <person name="Motooka D."/>
            <person name="Nabeya D."/>
            <person name="Jung N."/>
            <person name="Uechi K."/>
            <person name="Horii T."/>
            <person name="Iida T."/>
            <person name="Fujita J."/>
            <person name="Nakamura S."/>
        </authorList>
    </citation>
    <scope>NUCLEOTIDE SEQUENCE [LARGE SCALE GENOMIC DNA]</scope>
    <source>
        <strain evidence="1 2">JCM 14738</strain>
    </source>
</reference>
<dbReference type="InterPro" id="IPR050469">
    <property type="entry name" value="Diguanylate_Cyclase"/>
</dbReference>
<dbReference type="InterPro" id="IPR043128">
    <property type="entry name" value="Rev_trsase/Diguanyl_cyclase"/>
</dbReference>
<dbReference type="InterPro" id="IPR000160">
    <property type="entry name" value="GGDEF_dom"/>
</dbReference>